<gene>
    <name evidence="1" type="ORF">GCM10009093_02320</name>
</gene>
<accession>A0ABN0Y0J4</accession>
<comment type="caution">
    <text evidence="1">The sequence shown here is derived from an EMBL/GenBank/DDBJ whole genome shotgun (WGS) entry which is preliminary data.</text>
</comment>
<reference evidence="1 2" key="1">
    <citation type="journal article" date="2019" name="Int. J. Syst. Evol. Microbiol.">
        <title>The Global Catalogue of Microorganisms (GCM) 10K type strain sequencing project: providing services to taxonomists for standard genome sequencing and annotation.</title>
        <authorList>
            <consortium name="The Broad Institute Genomics Platform"/>
            <consortium name="The Broad Institute Genome Sequencing Center for Infectious Disease"/>
            <person name="Wu L."/>
            <person name="Ma J."/>
        </authorList>
    </citation>
    <scope>NUCLEOTIDE SEQUENCE [LARGE SCALE GENOMIC DNA]</scope>
    <source>
        <strain evidence="1 2">JCM 13476</strain>
    </source>
</reference>
<dbReference type="Gene3D" id="1.10.10.690">
    <property type="entry name" value="YidB-like"/>
    <property type="match status" value="1"/>
</dbReference>
<organism evidence="1 2">
    <name type="scientific">Brevundimonas terrae</name>
    <dbReference type="NCBI Taxonomy" id="363631"/>
    <lineage>
        <taxon>Bacteria</taxon>
        <taxon>Pseudomonadati</taxon>
        <taxon>Pseudomonadota</taxon>
        <taxon>Alphaproteobacteria</taxon>
        <taxon>Caulobacterales</taxon>
        <taxon>Caulobacteraceae</taxon>
        <taxon>Brevundimonas</taxon>
    </lineage>
</organism>
<dbReference type="SUPFAM" id="SSF140804">
    <property type="entry name" value="YidB-like"/>
    <property type="match status" value="1"/>
</dbReference>
<keyword evidence="2" id="KW-1185">Reference proteome</keyword>
<dbReference type="RefSeq" id="WP_167178514.1">
    <property type="nucleotide sequence ID" value="NZ_BAAAEJ010000002.1"/>
</dbReference>
<name>A0ABN0Y0J4_9CAUL</name>
<dbReference type="EMBL" id="BAAAEJ010000002">
    <property type="protein sequence ID" value="GAA0378793.1"/>
    <property type="molecule type" value="Genomic_DNA"/>
</dbReference>
<evidence type="ECO:0000313" key="2">
    <source>
        <dbReference type="Proteomes" id="UP001500791"/>
    </source>
</evidence>
<evidence type="ECO:0008006" key="3">
    <source>
        <dbReference type="Google" id="ProtNLM"/>
    </source>
</evidence>
<dbReference type="Pfam" id="PF20159">
    <property type="entry name" value="YidB"/>
    <property type="match status" value="1"/>
</dbReference>
<protein>
    <recommendedName>
        <fullName evidence="3">DUF937 domain-containing protein</fullName>
    </recommendedName>
</protein>
<dbReference type="InterPro" id="IPR027405">
    <property type="entry name" value="YidB-like"/>
</dbReference>
<proteinExistence type="predicted"/>
<dbReference type="InterPro" id="IPR045372">
    <property type="entry name" value="YidB"/>
</dbReference>
<dbReference type="Proteomes" id="UP001500791">
    <property type="component" value="Unassembled WGS sequence"/>
</dbReference>
<evidence type="ECO:0000313" key="1">
    <source>
        <dbReference type="EMBL" id="GAA0378793.1"/>
    </source>
</evidence>
<sequence length="144" mass="13736">MSFLDGLLGKGGMPGGADALGGVQDLIESQGGVQGLTQKLGAGGLGDMAASWIGKGGNMPISAEQIENVLGSGPIGDFAKRLGVSPQQAAGVIAMALPMVIDKLTPDGDAANAKSGVDAGDLLGGLLGGGGGGLGGLLGGLLKK</sequence>